<dbReference type="InterPro" id="IPR009739">
    <property type="entry name" value="LprI-like_N"/>
</dbReference>
<gene>
    <name evidence="2" type="ORF">GCM10011400_42290</name>
</gene>
<keyword evidence="3" id="KW-1185">Reference proteome</keyword>
<feature type="domain" description="Lysozyme inhibitor LprI-like N-terminal" evidence="1">
    <location>
        <begin position="156"/>
        <end position="233"/>
    </location>
</feature>
<comment type="caution">
    <text evidence="2">The sequence shown here is derived from an EMBL/GenBank/DDBJ whole genome shotgun (WGS) entry which is preliminary data.</text>
</comment>
<proteinExistence type="predicted"/>
<organism evidence="2 3">
    <name type="scientific">Paraburkholderia caffeinilytica</name>
    <dbReference type="NCBI Taxonomy" id="1761016"/>
    <lineage>
        <taxon>Bacteria</taxon>
        <taxon>Pseudomonadati</taxon>
        <taxon>Pseudomonadota</taxon>
        <taxon>Betaproteobacteria</taxon>
        <taxon>Burkholderiales</taxon>
        <taxon>Burkholderiaceae</taxon>
        <taxon>Paraburkholderia</taxon>
    </lineage>
</organism>
<dbReference type="Gene3D" id="1.20.1270.180">
    <property type="match status" value="1"/>
</dbReference>
<name>A0ABQ1N0V1_9BURK</name>
<protein>
    <recommendedName>
        <fullName evidence="1">Lysozyme inhibitor LprI-like N-terminal domain-containing protein</fullName>
    </recommendedName>
</protein>
<dbReference type="RefSeq" id="WP_162831481.1">
    <property type="nucleotide sequence ID" value="NZ_BMHL01000007.1"/>
</dbReference>
<evidence type="ECO:0000259" key="1">
    <source>
        <dbReference type="Pfam" id="PF07007"/>
    </source>
</evidence>
<dbReference type="EMBL" id="BMHL01000007">
    <property type="protein sequence ID" value="GGC50415.1"/>
    <property type="molecule type" value="Genomic_DNA"/>
</dbReference>
<dbReference type="Pfam" id="PF07007">
    <property type="entry name" value="LprI"/>
    <property type="match status" value="1"/>
</dbReference>
<accession>A0ABQ1N0V1</accession>
<evidence type="ECO:0000313" key="2">
    <source>
        <dbReference type="EMBL" id="GGC50415.1"/>
    </source>
</evidence>
<evidence type="ECO:0000313" key="3">
    <source>
        <dbReference type="Proteomes" id="UP000602004"/>
    </source>
</evidence>
<dbReference type="Proteomes" id="UP000602004">
    <property type="component" value="Unassembled WGS sequence"/>
</dbReference>
<dbReference type="PANTHER" id="PTHR37549:SF1">
    <property type="entry name" value="LIPOPROTEIN LPRI"/>
    <property type="match status" value="1"/>
</dbReference>
<reference evidence="3" key="1">
    <citation type="journal article" date="2019" name="Int. J. Syst. Evol. Microbiol.">
        <title>The Global Catalogue of Microorganisms (GCM) 10K type strain sequencing project: providing services to taxonomists for standard genome sequencing and annotation.</title>
        <authorList>
            <consortium name="The Broad Institute Genomics Platform"/>
            <consortium name="The Broad Institute Genome Sequencing Center for Infectious Disease"/>
            <person name="Wu L."/>
            <person name="Ma J."/>
        </authorList>
    </citation>
    <scope>NUCLEOTIDE SEQUENCE [LARGE SCALE GENOMIC DNA]</scope>
    <source>
        <strain evidence="3">CGMCC 1.15103</strain>
    </source>
</reference>
<dbReference type="PANTHER" id="PTHR37549">
    <property type="entry name" value="LIPOPROTEIN LPRI"/>
    <property type="match status" value="1"/>
</dbReference>
<dbReference type="InterPro" id="IPR052755">
    <property type="entry name" value="Lysozyme_Inhibitor_LprI"/>
</dbReference>
<sequence>MNTASGGNLQYRWDDPRLKWRTFKFENDTITNDAEEFKDECKNVSFKSIHTTFQDAMLRSIGGYDYPPRAYADPISDYRLNSDSENPVRLFSAICGNNLWQADLGISYPKLGNSAIRGAWIILASEDKLYLRWRNESILTLEKLKDGTFINASFDCSKSTNETERTICNSNELISFDRSVNEAYVRLLQQSKDTDENEKHIVDSQRLWIKKRNTCHSYEKCILSLMKARLEFLVEQNRT</sequence>